<dbReference type="GO" id="GO:0019752">
    <property type="term" value="P:carboxylic acid metabolic process"/>
    <property type="evidence" value="ECO:0007669"/>
    <property type="project" value="InterPro"/>
</dbReference>
<dbReference type="EC" id="4.1.1.15" evidence="7"/>
<evidence type="ECO:0000256" key="4">
    <source>
        <dbReference type="ARBA" id="ARBA00022898"/>
    </source>
</evidence>
<organism evidence="7 8">
    <name type="scientific">Halocaridina rubra</name>
    <name type="common">Hawaiian red shrimp</name>
    <dbReference type="NCBI Taxonomy" id="373956"/>
    <lineage>
        <taxon>Eukaryota</taxon>
        <taxon>Metazoa</taxon>
        <taxon>Ecdysozoa</taxon>
        <taxon>Arthropoda</taxon>
        <taxon>Crustacea</taxon>
        <taxon>Multicrustacea</taxon>
        <taxon>Malacostraca</taxon>
        <taxon>Eumalacostraca</taxon>
        <taxon>Eucarida</taxon>
        <taxon>Decapoda</taxon>
        <taxon>Pleocyemata</taxon>
        <taxon>Caridea</taxon>
        <taxon>Atyoidea</taxon>
        <taxon>Atyidae</taxon>
        <taxon>Halocaridina</taxon>
    </lineage>
</organism>
<dbReference type="GO" id="GO:0030170">
    <property type="term" value="F:pyridoxal phosphate binding"/>
    <property type="evidence" value="ECO:0007669"/>
    <property type="project" value="InterPro"/>
</dbReference>
<comment type="cofactor">
    <cofactor evidence="1 6">
        <name>pyridoxal 5'-phosphate</name>
        <dbReference type="ChEBI" id="CHEBI:597326"/>
    </cofactor>
</comment>
<reference evidence="7 8" key="1">
    <citation type="submission" date="2023-11" db="EMBL/GenBank/DDBJ databases">
        <title>Halocaridina rubra genome assembly.</title>
        <authorList>
            <person name="Smith C."/>
        </authorList>
    </citation>
    <scope>NUCLEOTIDE SEQUENCE [LARGE SCALE GENOMIC DNA]</scope>
    <source>
        <strain evidence="7">EP-1</strain>
        <tissue evidence="7">Whole</tissue>
    </source>
</reference>
<dbReference type="InterPro" id="IPR015424">
    <property type="entry name" value="PyrdxlP-dep_Trfase"/>
</dbReference>
<evidence type="ECO:0000256" key="5">
    <source>
        <dbReference type="ARBA" id="ARBA00023239"/>
    </source>
</evidence>
<proteinExistence type="inferred from homology"/>
<dbReference type="PANTHER" id="PTHR45677:SF8">
    <property type="entry name" value="CYSTEINE SULFINIC ACID DECARBOXYLASE"/>
    <property type="match status" value="1"/>
</dbReference>
<dbReference type="InterPro" id="IPR002129">
    <property type="entry name" value="PyrdxlP-dep_de-COase"/>
</dbReference>
<name>A0AAN9AFT0_HALRR</name>
<comment type="caution">
    <text evidence="7">The sequence shown here is derived from an EMBL/GenBank/DDBJ whole genome shotgun (WGS) entry which is preliminary data.</text>
</comment>
<dbReference type="Pfam" id="PF00282">
    <property type="entry name" value="Pyridoxal_deC"/>
    <property type="match status" value="1"/>
</dbReference>
<protein>
    <submittedName>
        <fullName evidence="7">Glutamate decarboxylase 2</fullName>
        <ecNumber evidence="7">4.1.1.15</ecNumber>
    </submittedName>
</protein>
<keyword evidence="3" id="KW-0210">Decarboxylase</keyword>
<evidence type="ECO:0000256" key="6">
    <source>
        <dbReference type="RuleBase" id="RU000382"/>
    </source>
</evidence>
<sequence length="74" mass="7931">MDNVVSVETDDNGRMRAKALREAVSVAKASGGEPFFVNATAGTTVLGSYDPFEELADICAEEGLWLHVDISRIS</sequence>
<dbReference type="GO" id="GO:0004351">
    <property type="term" value="F:glutamate decarboxylase activity"/>
    <property type="evidence" value="ECO:0007669"/>
    <property type="project" value="UniProtKB-EC"/>
</dbReference>
<dbReference type="InterPro" id="IPR015421">
    <property type="entry name" value="PyrdxlP-dep_Trfase_major"/>
</dbReference>
<evidence type="ECO:0000256" key="2">
    <source>
        <dbReference type="ARBA" id="ARBA00009533"/>
    </source>
</evidence>
<dbReference type="EMBL" id="JAXCGZ010002038">
    <property type="protein sequence ID" value="KAK7084592.1"/>
    <property type="molecule type" value="Genomic_DNA"/>
</dbReference>
<keyword evidence="8" id="KW-1185">Reference proteome</keyword>
<keyword evidence="5 6" id="KW-0456">Lyase</keyword>
<dbReference type="AlphaFoldDB" id="A0AAN9AFT0"/>
<dbReference type="PANTHER" id="PTHR45677">
    <property type="entry name" value="GLUTAMATE DECARBOXYLASE-RELATED"/>
    <property type="match status" value="1"/>
</dbReference>
<keyword evidence="4 6" id="KW-0663">Pyridoxal phosphate</keyword>
<evidence type="ECO:0000256" key="3">
    <source>
        <dbReference type="ARBA" id="ARBA00022793"/>
    </source>
</evidence>
<accession>A0AAN9AFT0</accession>
<dbReference type="GO" id="GO:0005737">
    <property type="term" value="C:cytoplasm"/>
    <property type="evidence" value="ECO:0007669"/>
    <property type="project" value="TreeGrafter"/>
</dbReference>
<evidence type="ECO:0000313" key="7">
    <source>
        <dbReference type="EMBL" id="KAK7084592.1"/>
    </source>
</evidence>
<dbReference type="Gene3D" id="3.40.640.10">
    <property type="entry name" value="Type I PLP-dependent aspartate aminotransferase-like (Major domain)"/>
    <property type="match status" value="1"/>
</dbReference>
<dbReference type="SUPFAM" id="SSF53383">
    <property type="entry name" value="PLP-dependent transferases"/>
    <property type="match status" value="1"/>
</dbReference>
<evidence type="ECO:0000313" key="8">
    <source>
        <dbReference type="Proteomes" id="UP001381693"/>
    </source>
</evidence>
<gene>
    <name evidence="7" type="primary">GAD2</name>
    <name evidence="7" type="ORF">SK128_014820</name>
</gene>
<evidence type="ECO:0000256" key="1">
    <source>
        <dbReference type="ARBA" id="ARBA00001933"/>
    </source>
</evidence>
<dbReference type="Proteomes" id="UP001381693">
    <property type="component" value="Unassembled WGS sequence"/>
</dbReference>
<comment type="similarity">
    <text evidence="2 6">Belongs to the group II decarboxylase family.</text>
</comment>